<comment type="caution">
    <text evidence="1">The sequence shown here is derived from an EMBL/GenBank/DDBJ whole genome shotgun (WGS) entry which is preliminary data.</text>
</comment>
<organism evidence="1 2">
    <name type="scientific">Deminuibacter soli</name>
    <dbReference type="NCBI Taxonomy" id="2291815"/>
    <lineage>
        <taxon>Bacteria</taxon>
        <taxon>Pseudomonadati</taxon>
        <taxon>Bacteroidota</taxon>
        <taxon>Chitinophagia</taxon>
        <taxon>Chitinophagales</taxon>
        <taxon>Chitinophagaceae</taxon>
        <taxon>Deminuibacter</taxon>
    </lineage>
</organism>
<dbReference type="EMBL" id="QTJU01000005">
    <property type="protein sequence ID" value="RFM27286.1"/>
    <property type="molecule type" value="Genomic_DNA"/>
</dbReference>
<protein>
    <recommendedName>
        <fullName evidence="3">DUF1801 domain-containing protein</fullName>
    </recommendedName>
</protein>
<gene>
    <name evidence="1" type="ORF">DXN05_14750</name>
</gene>
<dbReference type="Proteomes" id="UP000261284">
    <property type="component" value="Unassembled WGS sequence"/>
</dbReference>
<dbReference type="OrthoDB" id="670608at2"/>
<dbReference type="RefSeq" id="WP_116848043.1">
    <property type="nucleotide sequence ID" value="NZ_QTJU01000005.1"/>
</dbReference>
<sequence length="126" mass="14753">MKTTLEAYYTKQPEAIRECLLALKAIVLRLDARITHVRKFQIPFFYLGNRKLAFLWVNRKKLLFGFVTDKSVLPQQEGTRKRNHFETIEINPDEDIPQEYIVARLQALITLYDECDGGMCQTAYPL</sequence>
<evidence type="ECO:0000313" key="1">
    <source>
        <dbReference type="EMBL" id="RFM27286.1"/>
    </source>
</evidence>
<evidence type="ECO:0000313" key="2">
    <source>
        <dbReference type="Proteomes" id="UP000261284"/>
    </source>
</evidence>
<dbReference type="SUPFAM" id="SSF159888">
    <property type="entry name" value="YdhG-like"/>
    <property type="match status" value="1"/>
</dbReference>
<keyword evidence="2" id="KW-1185">Reference proteome</keyword>
<reference evidence="1 2" key="1">
    <citation type="submission" date="2018-08" db="EMBL/GenBank/DDBJ databases">
        <title>Chitinophagaceae sp. K23C18032701, a novel bacterium isolated from forest soil.</title>
        <authorList>
            <person name="Wang C."/>
        </authorList>
    </citation>
    <scope>NUCLEOTIDE SEQUENCE [LARGE SCALE GENOMIC DNA]</scope>
    <source>
        <strain evidence="1 2">K23C18032701</strain>
    </source>
</reference>
<name>A0A3E1NH51_9BACT</name>
<accession>A0A3E1NH51</accession>
<proteinExistence type="predicted"/>
<dbReference type="AlphaFoldDB" id="A0A3E1NH51"/>
<evidence type="ECO:0008006" key="3">
    <source>
        <dbReference type="Google" id="ProtNLM"/>
    </source>
</evidence>